<feature type="region of interest" description="Disordered" evidence="1">
    <location>
        <begin position="95"/>
        <end position="137"/>
    </location>
</feature>
<name>A0A6A5UKC8_9PLEO</name>
<dbReference type="EMBL" id="ML976776">
    <property type="protein sequence ID" value="KAF1964800.1"/>
    <property type="molecule type" value="Genomic_DNA"/>
</dbReference>
<accession>A0A6A5UKC8</accession>
<evidence type="ECO:0000313" key="3">
    <source>
        <dbReference type="Proteomes" id="UP000800036"/>
    </source>
</evidence>
<keyword evidence="3" id="KW-1185">Reference proteome</keyword>
<organism evidence="2 3">
    <name type="scientific">Bimuria novae-zelandiae CBS 107.79</name>
    <dbReference type="NCBI Taxonomy" id="1447943"/>
    <lineage>
        <taxon>Eukaryota</taxon>
        <taxon>Fungi</taxon>
        <taxon>Dikarya</taxon>
        <taxon>Ascomycota</taxon>
        <taxon>Pezizomycotina</taxon>
        <taxon>Dothideomycetes</taxon>
        <taxon>Pleosporomycetidae</taxon>
        <taxon>Pleosporales</taxon>
        <taxon>Massarineae</taxon>
        <taxon>Didymosphaeriaceae</taxon>
        <taxon>Bimuria</taxon>
    </lineage>
</organism>
<protein>
    <submittedName>
        <fullName evidence="2">Uncharacterized protein</fullName>
    </submittedName>
</protein>
<evidence type="ECO:0000313" key="2">
    <source>
        <dbReference type="EMBL" id="KAF1964800.1"/>
    </source>
</evidence>
<dbReference type="Proteomes" id="UP000800036">
    <property type="component" value="Unassembled WGS sequence"/>
</dbReference>
<reference evidence="2" key="1">
    <citation type="journal article" date="2020" name="Stud. Mycol.">
        <title>101 Dothideomycetes genomes: a test case for predicting lifestyles and emergence of pathogens.</title>
        <authorList>
            <person name="Haridas S."/>
            <person name="Albert R."/>
            <person name="Binder M."/>
            <person name="Bloem J."/>
            <person name="Labutti K."/>
            <person name="Salamov A."/>
            <person name="Andreopoulos B."/>
            <person name="Baker S."/>
            <person name="Barry K."/>
            <person name="Bills G."/>
            <person name="Bluhm B."/>
            <person name="Cannon C."/>
            <person name="Castanera R."/>
            <person name="Culley D."/>
            <person name="Daum C."/>
            <person name="Ezra D."/>
            <person name="Gonzalez J."/>
            <person name="Henrissat B."/>
            <person name="Kuo A."/>
            <person name="Liang C."/>
            <person name="Lipzen A."/>
            <person name="Lutzoni F."/>
            <person name="Magnuson J."/>
            <person name="Mondo S."/>
            <person name="Nolan M."/>
            <person name="Ohm R."/>
            <person name="Pangilinan J."/>
            <person name="Park H.-J."/>
            <person name="Ramirez L."/>
            <person name="Alfaro M."/>
            <person name="Sun H."/>
            <person name="Tritt A."/>
            <person name="Yoshinaga Y."/>
            <person name="Zwiers L.-H."/>
            <person name="Turgeon B."/>
            <person name="Goodwin S."/>
            <person name="Spatafora J."/>
            <person name="Crous P."/>
            <person name="Grigoriev I."/>
        </authorList>
    </citation>
    <scope>NUCLEOTIDE SEQUENCE</scope>
    <source>
        <strain evidence="2">CBS 107.79</strain>
    </source>
</reference>
<sequence length="151" mass="17593">MSDHEYDHRGRRYHRSPSREMVLFRSPQDTATLPDHHWPRTSSYRTFSVVSEDLYRPSRRPGRLPVLVLRRIERKSAPESLGNAGRLELPIARWERPRSAGSAPSREQHPVFGSLGYPRPRSSGHQNADWNSRERTCRPPESITLSFCHRL</sequence>
<evidence type="ECO:0000256" key="1">
    <source>
        <dbReference type="SAM" id="MobiDB-lite"/>
    </source>
</evidence>
<proteinExistence type="predicted"/>
<dbReference type="AlphaFoldDB" id="A0A6A5UKC8"/>
<gene>
    <name evidence="2" type="ORF">BU23DRAFT_561604</name>
</gene>
<feature type="region of interest" description="Disordered" evidence="1">
    <location>
        <begin position="1"/>
        <end position="20"/>
    </location>
</feature>